<evidence type="ECO:0000313" key="5">
    <source>
        <dbReference type="Proteomes" id="UP000510844"/>
    </source>
</evidence>
<protein>
    <recommendedName>
        <fullName evidence="3">AMIN-like domain-containing protein</fullName>
    </recommendedName>
</protein>
<reference evidence="4 5" key="2">
    <citation type="journal article" date="2021" name="Mar. Drugs">
        <title>A New Micromonospora Strain with Antibiotic Activity Isolated from the Microbiome of a Mid-Atlantic Deep-Sea Sponge.</title>
        <authorList>
            <person name="Back C.R."/>
            <person name="Stennett H.L."/>
            <person name="Williams S.E."/>
            <person name="Wang L."/>
            <person name="Ojeda Gomez J."/>
            <person name="Abdulle O.M."/>
            <person name="Duffy T."/>
            <person name="Neal C."/>
            <person name="Mantell J."/>
            <person name="Jepson M.A."/>
            <person name="Hendry K.R."/>
            <person name="Powell D."/>
            <person name="Stach J.E.M."/>
            <person name="Essex-Lopresti A.E."/>
            <person name="Willis C.L."/>
            <person name="Curnow P."/>
            <person name="Race P.R."/>
        </authorList>
    </citation>
    <scope>NUCLEOTIDE SEQUENCE [LARGE SCALE GENOMIC DNA]</scope>
    <source>
        <strain evidence="4 5">28ISP2-46</strain>
    </source>
</reference>
<reference evidence="5" key="1">
    <citation type="submission" date="2020-07" db="EMBL/GenBank/DDBJ databases">
        <title>A new Micromonospora strain with potent antibiotic activity isolated from the microbiome of a mid-Atlantic deep-sea sponge.</title>
        <authorList>
            <person name="Back C.R."/>
            <person name="Stennett H.L."/>
            <person name="Williams S.E."/>
            <person name="Wang L."/>
            <person name="Ojeda Gomez J."/>
            <person name="Abdulle O.M."/>
            <person name="Duffy T."/>
            <person name="Hendry K.R."/>
            <person name="Powell D."/>
            <person name="Stach J.E."/>
            <person name="Essex-Lopresti A.E."/>
            <person name="Willis C.L."/>
            <person name="Curnow P."/>
            <person name="Race P.R."/>
        </authorList>
    </citation>
    <scope>NUCLEOTIDE SEQUENCE [LARGE SCALE GENOMIC DNA]</scope>
    <source>
        <strain evidence="5">28ISP2-46</strain>
    </source>
</reference>
<keyword evidence="5" id="KW-1185">Reference proteome</keyword>
<evidence type="ECO:0000256" key="1">
    <source>
        <dbReference type="SAM" id="MobiDB-lite"/>
    </source>
</evidence>
<evidence type="ECO:0000256" key="2">
    <source>
        <dbReference type="SAM" id="SignalP"/>
    </source>
</evidence>
<dbReference type="InterPro" id="IPR056303">
    <property type="entry name" value="AMIN-like"/>
</dbReference>
<feature type="region of interest" description="Disordered" evidence="1">
    <location>
        <begin position="24"/>
        <end position="62"/>
    </location>
</feature>
<dbReference type="RefSeq" id="WP_181569279.1">
    <property type="nucleotide sequence ID" value="NZ_CP059322.2"/>
</dbReference>
<organism evidence="4 5">
    <name type="scientific">Micromonospora robiginosa</name>
    <dbReference type="NCBI Taxonomy" id="2749844"/>
    <lineage>
        <taxon>Bacteria</taxon>
        <taxon>Bacillati</taxon>
        <taxon>Actinomycetota</taxon>
        <taxon>Actinomycetes</taxon>
        <taxon>Micromonosporales</taxon>
        <taxon>Micromonosporaceae</taxon>
        <taxon>Micromonospora</taxon>
    </lineage>
</organism>
<feature type="signal peptide" evidence="2">
    <location>
        <begin position="1"/>
        <end position="26"/>
    </location>
</feature>
<dbReference type="Proteomes" id="UP000510844">
    <property type="component" value="Chromosome"/>
</dbReference>
<feature type="compositionally biased region" description="Low complexity" evidence="1">
    <location>
        <begin position="51"/>
        <end position="62"/>
    </location>
</feature>
<feature type="domain" description="AMIN-like" evidence="3">
    <location>
        <begin position="98"/>
        <end position="202"/>
    </location>
</feature>
<evidence type="ECO:0000259" key="3">
    <source>
        <dbReference type="Pfam" id="PF24837"/>
    </source>
</evidence>
<keyword evidence="2" id="KW-0732">Signal</keyword>
<name>A0A7L6B495_9ACTN</name>
<gene>
    <name evidence="4" type="ORF">H1D33_26525</name>
</gene>
<dbReference type="EMBL" id="CP059322">
    <property type="protein sequence ID" value="QLQ36766.1"/>
    <property type="molecule type" value="Genomic_DNA"/>
</dbReference>
<proteinExistence type="predicted"/>
<dbReference type="Pfam" id="PF24837">
    <property type="entry name" value="AMIN-like"/>
    <property type="match status" value="1"/>
</dbReference>
<dbReference type="KEGG" id="mfeu:H1D33_26525"/>
<feature type="compositionally biased region" description="Low complexity" evidence="1">
    <location>
        <begin position="34"/>
        <end position="44"/>
    </location>
</feature>
<dbReference type="PROSITE" id="PS51257">
    <property type="entry name" value="PROKAR_LIPOPROTEIN"/>
    <property type="match status" value="1"/>
</dbReference>
<evidence type="ECO:0000313" key="4">
    <source>
        <dbReference type="EMBL" id="QLQ36766.1"/>
    </source>
</evidence>
<sequence length="231" mass="23424">MTLRRVPPLVGLVVLLAAACTTPGHDGPDPAPPTSTTSAPATTAAPPPAATLPASSDAAATTGPWRRTWGWAVPATPAQVTHAVRAPATPNAGGPLPVLVAVQVGDHPEEGFSRITFAFRGPTPSYRVGYVPQVVTEGRGAPVELPGTAYLSVRFSPARGHDARGGGTADVPPAAIGYPTLLGWAAAGDFEGHLSFGLGLQPPDGGLVPVRLGESTRPDGTHVVSVDVRRG</sequence>
<feature type="chain" id="PRO_5029709029" description="AMIN-like domain-containing protein" evidence="2">
    <location>
        <begin position="27"/>
        <end position="231"/>
    </location>
</feature>
<dbReference type="AlphaFoldDB" id="A0A7L6B495"/>
<accession>A0A7L6B495</accession>